<reference evidence="1" key="1">
    <citation type="submission" date="2019-08" db="EMBL/GenBank/DDBJ databases">
        <authorList>
            <person name="Kucharzyk K."/>
            <person name="Murdoch R.W."/>
            <person name="Higgins S."/>
            <person name="Loffler F."/>
        </authorList>
    </citation>
    <scope>NUCLEOTIDE SEQUENCE</scope>
</reference>
<gene>
    <name evidence="1" type="ORF">SDC9_27643</name>
</gene>
<comment type="caution">
    <text evidence="1">The sequence shown here is derived from an EMBL/GenBank/DDBJ whole genome shotgun (WGS) entry which is preliminary data.</text>
</comment>
<dbReference type="EMBL" id="VSSQ01000153">
    <property type="protein sequence ID" value="MPL81713.1"/>
    <property type="molecule type" value="Genomic_DNA"/>
</dbReference>
<dbReference type="AlphaFoldDB" id="A0A644USP9"/>
<evidence type="ECO:0008006" key="2">
    <source>
        <dbReference type="Google" id="ProtNLM"/>
    </source>
</evidence>
<proteinExistence type="predicted"/>
<protein>
    <recommendedName>
        <fullName evidence="2">Fibrobacter succinogenes major paralogous domain-containing protein</fullName>
    </recommendedName>
</protein>
<accession>A0A644USP9</accession>
<sequence>MKTTGLFLIFLLSTFLLSAQKIANLSFETSGKTIQIRYDLSGEKDDLYAVTVYVSQDEGKWEGPLRFVSGDVGENVNPGTNKQIVWEVLKEREELSGNLRIKLETSIMSSCKSFTVTHTAGSVAPVTKTVTYGVVETDLTGSKKCWITQNLGADRQARSATDASEASAGCYWQFNRKQGYKHDGKTRTPNTTWITSIYENSDWLPANDPCALLLGSGWRLPTFAEWEKTYATGGWDNLDETFNSVLKLHAAGFLFHSDGSLSYRGSDGLYWSSSQYVSDFGWYLDFGSSCSYVGSYYKGNGHSVRCLRD</sequence>
<name>A0A644USP9_9ZZZZ</name>
<organism evidence="1">
    <name type="scientific">bioreactor metagenome</name>
    <dbReference type="NCBI Taxonomy" id="1076179"/>
    <lineage>
        <taxon>unclassified sequences</taxon>
        <taxon>metagenomes</taxon>
        <taxon>ecological metagenomes</taxon>
    </lineage>
</organism>
<evidence type="ECO:0000313" key="1">
    <source>
        <dbReference type="EMBL" id="MPL81713.1"/>
    </source>
</evidence>